<organism evidence="1 2">
    <name type="scientific">Nibea albiflora</name>
    <name type="common">Yellow drum</name>
    <name type="synonym">Corvina albiflora</name>
    <dbReference type="NCBI Taxonomy" id="240163"/>
    <lineage>
        <taxon>Eukaryota</taxon>
        <taxon>Metazoa</taxon>
        <taxon>Chordata</taxon>
        <taxon>Craniata</taxon>
        <taxon>Vertebrata</taxon>
        <taxon>Euteleostomi</taxon>
        <taxon>Actinopterygii</taxon>
        <taxon>Neopterygii</taxon>
        <taxon>Teleostei</taxon>
        <taxon>Neoteleostei</taxon>
        <taxon>Acanthomorphata</taxon>
        <taxon>Eupercaria</taxon>
        <taxon>Sciaenidae</taxon>
        <taxon>Nibea</taxon>
    </lineage>
</organism>
<name>A0ACB7EPN4_NIBAL</name>
<keyword evidence="2" id="KW-1185">Reference proteome</keyword>
<gene>
    <name evidence="1" type="ORF">GBF38_008395</name>
</gene>
<dbReference type="EMBL" id="CM024791">
    <property type="protein sequence ID" value="KAG8004169.1"/>
    <property type="molecule type" value="Genomic_DNA"/>
</dbReference>
<sequence length="499" mass="54262">MGSLKDEMRGLRENHKPCEKAEDGQHPCGSDGDVVQEGPHTNTSQESTSQEDCESKLNVNASYNEERDKNPITKDQELSGGVCDNADQSDSIGVKDSSQTAAAHNDMTISNKFLSDGDEDGEIQVEKDKSKDHDREKETEMENIFVPVPATPGPSDPRSPAPAGQHHMRTQVSLEVVQCCSAATSPMTPPEGGHSFFFPSSFGKSGPVGAGTKDAELQVGQQVEFCSVATSPMTPKTPSTTAFPELIGTESWQKVKKSEGQKESGQQESFPATKSPSEAESEISGALKFTTSKGSSEDFSSNASPESSASCQLRDSQVTQTDSNPQCKQQRMGSMDQDITILVTHYDNNEEKEEETSIYLIEPDMVKIDEHEELRESNGDVKKEDRNGNISAEAAAPEYTQDTSDKAVCDGAKADMKCEKSEVKDHRGAHEQLRDVSMTKPPVPESPAPFGCHNIRTQVSLEVVQCQSVATSPMTPPEGDQAFYFPSSFWDMCSCGYRD</sequence>
<protein>
    <submittedName>
        <fullName evidence="1">Uncharacterized protein</fullName>
    </submittedName>
</protein>
<accession>A0ACB7EPN4</accession>
<proteinExistence type="predicted"/>
<comment type="caution">
    <text evidence="1">The sequence shown here is derived from an EMBL/GenBank/DDBJ whole genome shotgun (WGS) entry which is preliminary data.</text>
</comment>
<evidence type="ECO:0000313" key="1">
    <source>
        <dbReference type="EMBL" id="KAG8004169.1"/>
    </source>
</evidence>
<evidence type="ECO:0000313" key="2">
    <source>
        <dbReference type="Proteomes" id="UP000805704"/>
    </source>
</evidence>
<dbReference type="Proteomes" id="UP000805704">
    <property type="component" value="Chromosome 3"/>
</dbReference>
<reference evidence="1" key="1">
    <citation type="submission" date="2020-04" db="EMBL/GenBank/DDBJ databases">
        <title>A chromosome-scale assembly and high-density genetic map of the yellow drum (Nibea albiflora) genome.</title>
        <authorList>
            <person name="Xu D."/>
            <person name="Zhang W."/>
            <person name="Chen R."/>
            <person name="Tan P."/>
            <person name="Wang L."/>
            <person name="Song H."/>
            <person name="Tian L."/>
            <person name="Zhu Q."/>
            <person name="Wang B."/>
        </authorList>
    </citation>
    <scope>NUCLEOTIDE SEQUENCE</scope>
    <source>
        <strain evidence="1">ZJHYS-2018</strain>
    </source>
</reference>